<reference evidence="1" key="2">
    <citation type="submission" date="2016-10" db="EMBL/GenBank/DDBJ databases">
        <authorList>
            <person name="de Groot N.N."/>
        </authorList>
    </citation>
    <scope>NUCLEOTIDE SEQUENCE</scope>
    <source>
        <strain evidence="1">J.0255</strain>
    </source>
</reference>
<dbReference type="GeneID" id="29998204"/>
<dbReference type="RefSeq" id="YP_009315315.1">
    <property type="nucleotide sequence ID" value="NC_031666.1"/>
</dbReference>
<dbReference type="AlphaFoldDB" id="A0A1G4NYK5"/>
<evidence type="ECO:0000313" key="1">
    <source>
        <dbReference type="EMBL" id="SCW23770.1"/>
    </source>
</evidence>
<dbReference type="InterPro" id="IPR019656">
    <property type="entry name" value="Uncharacterised_Ycf34"/>
</dbReference>
<keyword evidence="1" id="KW-0934">Plastid</keyword>
<keyword evidence="1" id="KW-0150">Chloroplast</keyword>
<sequence>MCICINCMYVRKCATYEFIKARYETSPSKNDRLFKPDGSVVQINFTITLESIQLDWDVTECLSFVDEPGAWHS</sequence>
<evidence type="ECO:0008006" key="2">
    <source>
        <dbReference type="Google" id="ProtNLM"/>
    </source>
</evidence>
<gene>
    <name evidence="1" type="primary">ycf34</name>
    <name evidence="1" type="ORF">J0255_85</name>
</gene>
<dbReference type="Pfam" id="PF10718">
    <property type="entry name" value="Ycf34"/>
    <property type="match status" value="1"/>
</dbReference>
<name>A0A1G4NYK5_9FLOR</name>
<proteinExistence type="predicted"/>
<organism evidence="1">
    <name type="scientific">Yamadaella caenomyce</name>
    <dbReference type="NCBI Taxonomy" id="259029"/>
    <lineage>
        <taxon>Eukaryota</taxon>
        <taxon>Rhodophyta</taxon>
        <taxon>Florideophyceae</taxon>
        <taxon>Nemaliophycidae</taxon>
        <taxon>Nemaliales</taxon>
        <taxon>Liagoraceae</taxon>
        <taxon>Yamadaella</taxon>
    </lineage>
</organism>
<accession>A0A1G4NYK5</accession>
<dbReference type="EMBL" id="LT622875">
    <property type="protein sequence ID" value="SCW23770.1"/>
    <property type="molecule type" value="Genomic_DNA"/>
</dbReference>
<reference evidence="1" key="1">
    <citation type="submission" date="2016-10" db="EMBL/GenBank/DDBJ databases">
        <title>Chloroplast genomes as a tool to resolve red algal phylogenies: a case study in the Nemaliales.</title>
        <authorList>
            <person name="Costa J.F."/>
            <person name="Lin S.M."/>
            <person name="Macaya E.C."/>
            <person name="Fernandez-Garcia C."/>
            <person name="Verbruggen H."/>
        </authorList>
    </citation>
    <scope>NUCLEOTIDE SEQUENCE</scope>
    <source>
        <strain evidence="1">J.0255</strain>
    </source>
</reference>
<protein>
    <recommendedName>
        <fullName evidence="2">Ycf34</fullName>
    </recommendedName>
</protein>
<geneLocation type="chloroplast" evidence="1"/>